<sequence length="96" mass="11008">AHKPNLACFLYLTNTLERSIIETVRKERGFAMRKHVIAEWWIVDERLGIRIPPNTEGDVVRNGLCKDFGVRFNGFEKFVLEVNLGEDVGIISPLTH</sequence>
<reference evidence="1 2" key="1">
    <citation type="journal article" date="2015" name="Nature">
        <title>rRNA introns, odd ribosomes, and small enigmatic genomes across a large radiation of phyla.</title>
        <authorList>
            <person name="Brown C.T."/>
            <person name="Hug L.A."/>
            <person name="Thomas B.C."/>
            <person name="Sharon I."/>
            <person name="Castelle C.J."/>
            <person name="Singh A."/>
            <person name="Wilkins M.J."/>
            <person name="Williams K.H."/>
            <person name="Banfield J.F."/>
        </authorList>
    </citation>
    <scope>NUCLEOTIDE SEQUENCE [LARGE SCALE GENOMIC DNA]</scope>
</reference>
<dbReference type="AlphaFoldDB" id="A0A0G1L1B7"/>
<feature type="non-terminal residue" evidence="1">
    <location>
        <position position="1"/>
    </location>
</feature>
<proteinExistence type="predicted"/>
<name>A0A0G1L1B7_9BACT</name>
<evidence type="ECO:0000313" key="1">
    <source>
        <dbReference type="EMBL" id="KKT62377.1"/>
    </source>
</evidence>
<evidence type="ECO:0000313" key="2">
    <source>
        <dbReference type="Proteomes" id="UP000033945"/>
    </source>
</evidence>
<protein>
    <submittedName>
        <fullName evidence="1">Uncharacterized protein</fullName>
    </submittedName>
</protein>
<organism evidence="1 2">
    <name type="scientific">Candidatus Giovannonibacteria bacterium GW2011_GWA2_44_26</name>
    <dbReference type="NCBI Taxonomy" id="1618648"/>
    <lineage>
        <taxon>Bacteria</taxon>
        <taxon>Candidatus Giovannoniibacteriota</taxon>
    </lineage>
</organism>
<dbReference type="EMBL" id="LCIT01000013">
    <property type="protein sequence ID" value="KKT62377.1"/>
    <property type="molecule type" value="Genomic_DNA"/>
</dbReference>
<dbReference type="Proteomes" id="UP000033945">
    <property type="component" value="Unassembled WGS sequence"/>
</dbReference>
<accession>A0A0G1L1B7</accession>
<gene>
    <name evidence="1" type="ORF">UW55_C0013G0018</name>
</gene>
<comment type="caution">
    <text evidence="1">The sequence shown here is derived from an EMBL/GenBank/DDBJ whole genome shotgun (WGS) entry which is preliminary data.</text>
</comment>